<feature type="domain" description="Serine dehydratase-like alpha subunit" evidence="19">
    <location>
        <begin position="532"/>
        <end position="893"/>
    </location>
</feature>
<keyword evidence="11" id="KW-0408">Iron</keyword>
<dbReference type="InterPro" id="IPR027417">
    <property type="entry name" value="P-loop_NTPase"/>
</dbReference>
<evidence type="ECO:0000313" key="21">
    <source>
        <dbReference type="EMBL" id="CAE6440646.1"/>
    </source>
</evidence>
<dbReference type="GO" id="GO:0003924">
    <property type="term" value="F:GTPase activity"/>
    <property type="evidence" value="ECO:0007669"/>
    <property type="project" value="InterPro"/>
</dbReference>
<dbReference type="Pfam" id="PF00071">
    <property type="entry name" value="Ras"/>
    <property type="match status" value="1"/>
</dbReference>
<dbReference type="GO" id="GO:0005525">
    <property type="term" value="F:GTP binding"/>
    <property type="evidence" value="ECO:0007669"/>
    <property type="project" value="UniProtKB-KW"/>
</dbReference>
<dbReference type="Gene3D" id="3.30.1330.90">
    <property type="entry name" value="D-3-phosphoglycerate dehydrogenase, domain 3"/>
    <property type="match status" value="1"/>
</dbReference>
<dbReference type="AlphaFoldDB" id="A0A8H2Y2G1"/>
<gene>
    <name evidence="21" type="ORF">RDB_LOCUS95367</name>
</gene>
<keyword evidence="17" id="KW-0636">Prenylation</keyword>
<evidence type="ECO:0000256" key="9">
    <source>
        <dbReference type="ARBA" id="ARBA00022723"/>
    </source>
</evidence>
<dbReference type="InterPro" id="IPR029009">
    <property type="entry name" value="ASB_dom_sf"/>
</dbReference>
<dbReference type="SUPFAM" id="SSF52540">
    <property type="entry name" value="P-loop containing nucleoside triphosphate hydrolases"/>
    <property type="match status" value="1"/>
</dbReference>
<name>A0A8H2Y2G1_9AGAM</name>
<dbReference type="FunFam" id="3.40.50.300:FF:000983">
    <property type="entry name" value="Rho family GTPase"/>
    <property type="match status" value="1"/>
</dbReference>
<keyword evidence="6" id="KW-1003">Cell membrane</keyword>
<keyword evidence="13" id="KW-0342">GTP-binding</keyword>
<dbReference type="SMART" id="SM00173">
    <property type="entry name" value="RAS"/>
    <property type="match status" value="1"/>
</dbReference>
<evidence type="ECO:0000256" key="7">
    <source>
        <dbReference type="ARBA" id="ARBA00022481"/>
    </source>
</evidence>
<dbReference type="SMART" id="SM00175">
    <property type="entry name" value="RAB"/>
    <property type="match status" value="1"/>
</dbReference>
<dbReference type="PROSITE" id="PS51419">
    <property type="entry name" value="RAB"/>
    <property type="match status" value="1"/>
</dbReference>
<protein>
    <submittedName>
        <fullName evidence="21">Uncharacterized protein</fullName>
    </submittedName>
</protein>
<evidence type="ECO:0000259" key="19">
    <source>
        <dbReference type="Pfam" id="PF03313"/>
    </source>
</evidence>
<evidence type="ECO:0000256" key="3">
    <source>
        <dbReference type="ARBA" id="ARBA00004742"/>
    </source>
</evidence>
<evidence type="ECO:0000256" key="5">
    <source>
        <dbReference type="ARBA" id="ARBA00022432"/>
    </source>
</evidence>
<keyword evidence="5" id="KW-0312">Gluconeogenesis</keyword>
<organism evidence="21 22">
    <name type="scientific">Rhizoctonia solani</name>
    <dbReference type="NCBI Taxonomy" id="456999"/>
    <lineage>
        <taxon>Eukaryota</taxon>
        <taxon>Fungi</taxon>
        <taxon>Dikarya</taxon>
        <taxon>Basidiomycota</taxon>
        <taxon>Agaricomycotina</taxon>
        <taxon>Agaricomycetes</taxon>
        <taxon>Cantharellales</taxon>
        <taxon>Ceratobasidiaceae</taxon>
        <taxon>Rhizoctonia</taxon>
    </lineage>
</organism>
<keyword evidence="15" id="KW-0456">Lyase</keyword>
<dbReference type="GO" id="GO:0006094">
    <property type="term" value="P:gluconeogenesis"/>
    <property type="evidence" value="ECO:0007669"/>
    <property type="project" value="UniProtKB-KW"/>
</dbReference>
<dbReference type="InterPro" id="IPR005130">
    <property type="entry name" value="Ser_deHydtase-like_asu"/>
</dbReference>
<keyword evidence="10" id="KW-0547">Nucleotide-binding</keyword>
<dbReference type="GO" id="GO:0003941">
    <property type="term" value="F:L-serine ammonia-lyase activity"/>
    <property type="evidence" value="ECO:0007669"/>
    <property type="project" value="InterPro"/>
</dbReference>
<dbReference type="NCBIfam" id="TIGR00231">
    <property type="entry name" value="small_GTP"/>
    <property type="match status" value="1"/>
</dbReference>
<dbReference type="Gene3D" id="3.40.50.300">
    <property type="entry name" value="P-loop containing nucleotide triphosphate hydrolases"/>
    <property type="match status" value="1"/>
</dbReference>
<dbReference type="InterPro" id="IPR005225">
    <property type="entry name" value="Small_GTP-bd"/>
</dbReference>
<dbReference type="InterPro" id="IPR001806">
    <property type="entry name" value="Small_GTPase"/>
</dbReference>
<keyword evidence="16" id="KW-0449">Lipoprotein</keyword>
<evidence type="ECO:0000256" key="8">
    <source>
        <dbReference type="ARBA" id="ARBA00022485"/>
    </source>
</evidence>
<evidence type="ECO:0000256" key="1">
    <source>
        <dbReference type="ARBA" id="ARBA00001966"/>
    </source>
</evidence>
<evidence type="ECO:0000259" key="20">
    <source>
        <dbReference type="Pfam" id="PF03315"/>
    </source>
</evidence>
<sequence>MISSFFVYALLASATFVSARPLSRTRSIATIKRQAQIFPLKDYADFQISTGVAGDALSRAEAVFKTPLDGVDLATVSEEDLDNLNTMRGAASKFETTDFNPAIKAASGEEAAALQRGKIANKVLKNLGSVMVASIKEAKAKAAGKDASDFTATIAEETKKMNKNAATDKADAGKALATPAKAGARRVRSVKFMRMMKTRTGVKRQTLMPLRDYEDFQISTGAAGDALARAEAVFKTPFDGVNLATVSDEDLDNLNTMRGAASKFETTDFNPAIEAASGEEADALQRGKIANKVLKNLGSVMVASIKEANAKAAGKDASEFTATIAEETKKMNKNAATDKADAGKALATACTLKVTLYGSLAATGKGHMTPQALLMGFEGSDPETIDTGTINSRYDAILENKSLNLGGLRRIKYDMDRDMLWMWDKVLKTHPNGMRFSVFGEEGELLATNEYFSVGGGFVVNEKTKVDENLFYKGVHKHKVDPARLSQTHGQDLPLAIGDGSEIEGETSLPFSQSQPPYLFHNGASLLEMARKHNKTIAQLVYDNELHYLTPVEIRKKILKIWTTMDECIRAGVSSVETELPGRLRLRRRAPMLYKRLMRGFYPALYGGTGGPAIGAPPISPALANPVVETGGFGEDAAELADRPSHPNRFDFDGTGVNEPDDSGSFGKAATRRPVRVVGSFDHAVLPMPTRKAVFPAMDFLSCYAIAVNEVNAAGGRIVTSPTNGASGVIPAVLKYIVEFISEDPEKDIATFLLTAGAIGEVQLYRQLKEVRSATKPCFRVLPGDTGCQAEVGVACSMAAAGFAACMGASPEVITQAAEIGIEHNLGLTCDPIDGLVQVPCIERNSLGAVKAVTAAQLALASDGVHSVTLDEAIEAMRLTAQDMSVKYKETSLSTSLLNVFTRGFFTQVYEPTVFENYVHDVKVDDQIVELSLWDTAGQEDFDRLRSLSYADTHLVMLCFSVDNPISLENVESRWIEEVLEHCPGVKLVLVALKCDLRDDSLVRERLGRFGSRPVVYEEGLTVARRIRASRYLECSSKFNRGVTEVFNESARVSINSRPKTQNSAPSSGCVLM</sequence>
<keyword evidence="7" id="KW-0488">Methylation</keyword>
<keyword evidence="8" id="KW-0004">4Fe-4S</keyword>
<dbReference type="PANTHER" id="PTHR30182">
    <property type="entry name" value="L-SERINE DEHYDRATASE"/>
    <property type="match status" value="1"/>
</dbReference>
<comment type="caution">
    <text evidence="21">The sequence shown here is derived from an EMBL/GenBank/DDBJ whole genome shotgun (WGS) entry which is preliminary data.</text>
</comment>
<dbReference type="EMBL" id="CAJMWW010000093">
    <property type="protein sequence ID" value="CAE6440646.1"/>
    <property type="molecule type" value="Genomic_DNA"/>
</dbReference>
<dbReference type="SMART" id="SM00174">
    <property type="entry name" value="RHO"/>
    <property type="match status" value="1"/>
</dbReference>
<comment type="pathway">
    <text evidence="3">Carbohydrate biosynthesis; gluconeogenesis.</text>
</comment>
<evidence type="ECO:0000313" key="22">
    <source>
        <dbReference type="Proteomes" id="UP000663841"/>
    </source>
</evidence>
<evidence type="ECO:0000256" key="17">
    <source>
        <dbReference type="ARBA" id="ARBA00023289"/>
    </source>
</evidence>
<keyword evidence="9" id="KW-0479">Metal-binding</keyword>
<evidence type="ECO:0000256" key="13">
    <source>
        <dbReference type="ARBA" id="ARBA00023134"/>
    </source>
</evidence>
<dbReference type="GO" id="GO:0051539">
    <property type="term" value="F:4 iron, 4 sulfur cluster binding"/>
    <property type="evidence" value="ECO:0007669"/>
    <property type="project" value="UniProtKB-KW"/>
</dbReference>
<dbReference type="PROSITE" id="PS51421">
    <property type="entry name" value="RAS"/>
    <property type="match status" value="1"/>
</dbReference>
<reference evidence="21" key="1">
    <citation type="submission" date="2021-01" db="EMBL/GenBank/DDBJ databases">
        <authorList>
            <person name="Kaushik A."/>
        </authorList>
    </citation>
    <scope>NUCLEOTIDE SEQUENCE</scope>
    <source>
        <strain evidence="21">AG3-T5</strain>
    </source>
</reference>
<evidence type="ECO:0000256" key="16">
    <source>
        <dbReference type="ARBA" id="ARBA00023288"/>
    </source>
</evidence>
<dbReference type="InterPro" id="IPR051318">
    <property type="entry name" value="Fe-S_L-Ser"/>
</dbReference>
<dbReference type="PROSITE" id="PS51420">
    <property type="entry name" value="RHO"/>
    <property type="match status" value="1"/>
</dbReference>
<feature type="chain" id="PRO_5034416423" evidence="18">
    <location>
        <begin position="20"/>
        <end position="1073"/>
    </location>
</feature>
<dbReference type="PANTHER" id="PTHR30182:SF1">
    <property type="entry name" value="L-SERINE DEHYDRATASE 1"/>
    <property type="match status" value="1"/>
</dbReference>
<dbReference type="GO" id="GO:0005886">
    <property type="term" value="C:plasma membrane"/>
    <property type="evidence" value="ECO:0007669"/>
    <property type="project" value="UniProtKB-SubCell"/>
</dbReference>
<dbReference type="InterPro" id="IPR005131">
    <property type="entry name" value="Ser_deHydtase_bsu"/>
</dbReference>
<evidence type="ECO:0000256" key="11">
    <source>
        <dbReference type="ARBA" id="ARBA00023004"/>
    </source>
</evidence>
<evidence type="ECO:0000256" key="10">
    <source>
        <dbReference type="ARBA" id="ARBA00022741"/>
    </source>
</evidence>
<keyword evidence="12" id="KW-0411">Iron-sulfur</keyword>
<dbReference type="GO" id="GO:0046872">
    <property type="term" value="F:metal ion binding"/>
    <property type="evidence" value="ECO:0007669"/>
    <property type="project" value="UniProtKB-KW"/>
</dbReference>
<evidence type="ECO:0000256" key="12">
    <source>
        <dbReference type="ARBA" id="ARBA00023014"/>
    </source>
</evidence>
<keyword evidence="14" id="KW-0472">Membrane</keyword>
<dbReference type="Proteomes" id="UP000663841">
    <property type="component" value="Unassembled WGS sequence"/>
</dbReference>
<comment type="similarity">
    <text evidence="4">Belongs to the small GTPase superfamily. Rho family.</text>
</comment>
<proteinExistence type="inferred from homology"/>
<evidence type="ECO:0000256" key="18">
    <source>
        <dbReference type="SAM" id="SignalP"/>
    </source>
</evidence>
<dbReference type="Pfam" id="PF03315">
    <property type="entry name" value="SDH_beta"/>
    <property type="match status" value="1"/>
</dbReference>
<evidence type="ECO:0000256" key="4">
    <source>
        <dbReference type="ARBA" id="ARBA00010142"/>
    </source>
</evidence>
<accession>A0A8H2Y2G1</accession>
<dbReference type="SUPFAM" id="SSF143548">
    <property type="entry name" value="Serine metabolism enzymes domain"/>
    <property type="match status" value="1"/>
</dbReference>
<evidence type="ECO:0000256" key="14">
    <source>
        <dbReference type="ARBA" id="ARBA00023136"/>
    </source>
</evidence>
<evidence type="ECO:0000256" key="15">
    <source>
        <dbReference type="ARBA" id="ARBA00023239"/>
    </source>
</evidence>
<evidence type="ECO:0000256" key="2">
    <source>
        <dbReference type="ARBA" id="ARBA00004342"/>
    </source>
</evidence>
<keyword evidence="18" id="KW-0732">Signal</keyword>
<comment type="cofactor">
    <cofactor evidence="1">
        <name>[4Fe-4S] cluster</name>
        <dbReference type="ChEBI" id="CHEBI:49883"/>
    </cofactor>
</comment>
<evidence type="ECO:0000256" key="6">
    <source>
        <dbReference type="ARBA" id="ARBA00022475"/>
    </source>
</evidence>
<comment type="subcellular location">
    <subcellularLocation>
        <location evidence="2">Cell membrane</location>
        <topology evidence="2">Lipid-anchor</topology>
        <orientation evidence="2">Cytoplasmic side</orientation>
    </subcellularLocation>
</comment>
<dbReference type="PRINTS" id="PR00449">
    <property type="entry name" value="RASTRNSFRMNG"/>
</dbReference>
<dbReference type="Pfam" id="PF03313">
    <property type="entry name" value="SDH_alpha"/>
    <property type="match status" value="1"/>
</dbReference>
<feature type="domain" description="Serine dehydratase beta chain" evidence="20">
    <location>
        <begin position="340"/>
        <end position="463"/>
    </location>
</feature>
<feature type="signal peptide" evidence="18">
    <location>
        <begin position="1"/>
        <end position="19"/>
    </location>
</feature>